<gene>
    <name evidence="2" type="ORF">HK097_010187</name>
</gene>
<name>A0AAD5S9J8_9FUNG</name>
<proteinExistence type="predicted"/>
<protein>
    <submittedName>
        <fullName evidence="2">Uncharacterized protein</fullName>
    </submittedName>
</protein>
<dbReference type="Proteomes" id="UP001212841">
    <property type="component" value="Unassembled WGS sequence"/>
</dbReference>
<feature type="compositionally biased region" description="Basic and acidic residues" evidence="1">
    <location>
        <begin position="246"/>
        <end position="269"/>
    </location>
</feature>
<feature type="compositionally biased region" description="Basic and acidic residues" evidence="1">
    <location>
        <begin position="226"/>
        <end position="235"/>
    </location>
</feature>
<keyword evidence="3" id="KW-1185">Reference proteome</keyword>
<evidence type="ECO:0000256" key="1">
    <source>
        <dbReference type="SAM" id="MobiDB-lite"/>
    </source>
</evidence>
<evidence type="ECO:0000313" key="2">
    <source>
        <dbReference type="EMBL" id="KAJ3048806.1"/>
    </source>
</evidence>
<feature type="region of interest" description="Disordered" evidence="1">
    <location>
        <begin position="161"/>
        <end position="280"/>
    </location>
</feature>
<dbReference type="EMBL" id="JADGJD010000735">
    <property type="protein sequence ID" value="KAJ3048806.1"/>
    <property type="molecule type" value="Genomic_DNA"/>
</dbReference>
<accession>A0AAD5S9J8</accession>
<dbReference type="AlphaFoldDB" id="A0AAD5S9J8"/>
<evidence type="ECO:0000313" key="3">
    <source>
        <dbReference type="Proteomes" id="UP001212841"/>
    </source>
</evidence>
<sequence length="447" mass="49229">MTKATASHGSFAIDVKKQCDDALKYWAGLPVGEVRDTLADMVRKDNPFADVGEGVLKETREAYEAVVKRTIKELNDGLLKVQSKNTIRILAAPTGPPPPSSKSMRRSHIITHQRRMLARDPYWHDAQQRHRAAPFELPPHLRGRGLVSEEFYDPRTPYWKRKRKSAGDHERGGGDYGTQGRVDEQDGGDEQGGGVDGTQGRVDEQDGGDDGTQGRVDEQDGGDDGTEGRVDRQDGGDEQGGGVDGTDGRFDEQNGGDEDRMDVGTRSEDAGADGTYVSLPNYAPPRFPTYPPPGFPNYPPPGVPHGFPPNGFPPAHPPGYYGVPPVYPYQQPPPAPIRTRAWNDVPLENKTKPYADLSSATEFDDKHRKGPREYLNDMLGKLKVDDAGKRATLHYPLNQQQRTIAIRQVERWKEENTAAITIAALEEVHGKAENMVSVVKAQQVIPS</sequence>
<organism evidence="2 3">
    <name type="scientific">Rhizophlyctis rosea</name>
    <dbReference type="NCBI Taxonomy" id="64517"/>
    <lineage>
        <taxon>Eukaryota</taxon>
        <taxon>Fungi</taxon>
        <taxon>Fungi incertae sedis</taxon>
        <taxon>Chytridiomycota</taxon>
        <taxon>Chytridiomycota incertae sedis</taxon>
        <taxon>Chytridiomycetes</taxon>
        <taxon>Rhizophlyctidales</taxon>
        <taxon>Rhizophlyctidaceae</taxon>
        <taxon>Rhizophlyctis</taxon>
    </lineage>
</organism>
<reference evidence="2" key="1">
    <citation type="submission" date="2020-05" db="EMBL/GenBank/DDBJ databases">
        <title>Phylogenomic resolution of chytrid fungi.</title>
        <authorList>
            <person name="Stajich J.E."/>
            <person name="Amses K."/>
            <person name="Simmons R."/>
            <person name="Seto K."/>
            <person name="Myers J."/>
            <person name="Bonds A."/>
            <person name="Quandt C.A."/>
            <person name="Barry K."/>
            <person name="Liu P."/>
            <person name="Grigoriev I."/>
            <person name="Longcore J.E."/>
            <person name="James T.Y."/>
        </authorList>
    </citation>
    <scope>NUCLEOTIDE SEQUENCE</scope>
    <source>
        <strain evidence="2">JEL0318</strain>
    </source>
</reference>
<comment type="caution">
    <text evidence="2">The sequence shown here is derived from an EMBL/GenBank/DDBJ whole genome shotgun (WGS) entry which is preliminary data.</text>
</comment>